<dbReference type="AlphaFoldDB" id="A0AA35LU42"/>
<proteinExistence type="predicted"/>
<organism evidence="1 2">
    <name type="scientific">Clonostachys chloroleuca</name>
    <dbReference type="NCBI Taxonomy" id="1926264"/>
    <lineage>
        <taxon>Eukaryota</taxon>
        <taxon>Fungi</taxon>
        <taxon>Dikarya</taxon>
        <taxon>Ascomycota</taxon>
        <taxon>Pezizomycotina</taxon>
        <taxon>Sordariomycetes</taxon>
        <taxon>Hypocreomycetidae</taxon>
        <taxon>Hypocreales</taxon>
        <taxon>Bionectriaceae</taxon>
        <taxon>Clonostachys</taxon>
    </lineage>
</organism>
<evidence type="ECO:0000313" key="1">
    <source>
        <dbReference type="EMBL" id="CAI6076104.1"/>
    </source>
</evidence>
<keyword evidence="2" id="KW-1185">Reference proteome</keyword>
<reference evidence="1" key="1">
    <citation type="submission" date="2023-01" db="EMBL/GenBank/DDBJ databases">
        <authorList>
            <person name="Piombo E."/>
        </authorList>
    </citation>
    <scope>NUCLEOTIDE SEQUENCE</scope>
</reference>
<gene>
    <name evidence="1" type="ORF">CCHLO57077_00019422</name>
</gene>
<comment type="caution">
    <text evidence="1">The sequence shown here is derived from an EMBL/GenBank/DDBJ whole genome shotgun (WGS) entry which is preliminary data.</text>
</comment>
<dbReference type="EMBL" id="CABFNP030000659">
    <property type="protein sequence ID" value="CAI6076104.1"/>
    <property type="molecule type" value="Genomic_DNA"/>
</dbReference>
<sequence length="200" mass="22249">MTLATIFDSACEEEDKMKPYPGLGEALEGIQYLADKGNTIAIARLEEVQSTWSLLVEHYQLDNVAIPQTNKCPTIGEQAISQGRRNSKRIDGPGNIYPEAVHQHHTEQLAHSVAEQDNTGYANLAPVPPLTDLWADISQLFEDNHNPADESMAVSSLSASLDRGFQSLLYGFDSRFEWDLVGHDDEDFAEFGRYMADFVS</sequence>
<name>A0AA35LU42_9HYPO</name>
<dbReference type="Proteomes" id="UP001160390">
    <property type="component" value="Unassembled WGS sequence"/>
</dbReference>
<protein>
    <submittedName>
        <fullName evidence="1">Uncharacterized protein</fullName>
    </submittedName>
</protein>
<accession>A0AA35LU42</accession>
<evidence type="ECO:0000313" key="2">
    <source>
        <dbReference type="Proteomes" id="UP001160390"/>
    </source>
</evidence>